<reference evidence="2" key="3">
    <citation type="submission" date="2018-07" db="EMBL/GenBank/DDBJ databases">
        <title>WGS assembly of Glycine max.</title>
        <authorList>
            <person name="Schmutz J."/>
            <person name="Cannon S."/>
            <person name="Schlueter J."/>
            <person name="Ma J."/>
            <person name="Mitros T."/>
            <person name="Nelson W."/>
            <person name="Hyten D."/>
            <person name="Song Q."/>
            <person name="Thelen J."/>
            <person name="Cheng J."/>
            <person name="Xu D."/>
            <person name="Hellsten U."/>
            <person name="May G."/>
            <person name="Yu Y."/>
            <person name="Sakurai T."/>
            <person name="Umezawa T."/>
            <person name="Bhattacharyya M."/>
            <person name="Sandhu D."/>
            <person name="Valliyodan B."/>
            <person name="Lindquist E."/>
            <person name="Peto M."/>
            <person name="Grant D."/>
            <person name="Shu S."/>
            <person name="Goodstein D."/>
            <person name="Barry K."/>
            <person name="Futrell-Griggs M."/>
            <person name="Abernathy B."/>
            <person name="Du J."/>
            <person name="Tian Z."/>
            <person name="Zhu L."/>
            <person name="Gill N."/>
            <person name="Joshi T."/>
            <person name="Libault M."/>
            <person name="Sethuraman A."/>
            <person name="Zhang X."/>
            <person name="Shinozaki K."/>
            <person name="Nguyen H."/>
            <person name="Wing R."/>
            <person name="Cregan P."/>
            <person name="Specht J."/>
            <person name="Grimwood J."/>
            <person name="Rokhsar D."/>
            <person name="Stacey G."/>
            <person name="Shoemaker R."/>
            <person name="Jackson S."/>
        </authorList>
    </citation>
    <scope>NUCLEOTIDE SEQUENCE</scope>
    <source>
        <tissue evidence="2">Callus</tissue>
    </source>
</reference>
<protein>
    <submittedName>
        <fullName evidence="2 3">Uncharacterized protein</fullName>
    </submittedName>
</protein>
<dbReference type="Gramene" id="KRH07570">
    <property type="protein sequence ID" value="KRH07570"/>
    <property type="gene ID" value="GLYMA_16G095300"/>
</dbReference>
<feature type="compositionally biased region" description="Basic residues" evidence="1">
    <location>
        <begin position="36"/>
        <end position="46"/>
    </location>
</feature>
<dbReference type="EnsemblPlants" id="KRH07570">
    <property type="protein sequence ID" value="KRH07570"/>
    <property type="gene ID" value="GLYMA_16G095300"/>
</dbReference>
<evidence type="ECO:0000256" key="1">
    <source>
        <dbReference type="SAM" id="MobiDB-lite"/>
    </source>
</evidence>
<feature type="compositionally biased region" description="Basic residues" evidence="1">
    <location>
        <begin position="61"/>
        <end position="74"/>
    </location>
</feature>
<dbReference type="Proteomes" id="UP000008827">
    <property type="component" value="Chromosome 16"/>
</dbReference>
<gene>
    <name evidence="2" type="ORF">GLYMA_16G095300</name>
</gene>
<keyword evidence="4" id="KW-1185">Reference proteome</keyword>
<proteinExistence type="predicted"/>
<feature type="compositionally biased region" description="Low complexity" evidence="1">
    <location>
        <begin position="48"/>
        <end position="60"/>
    </location>
</feature>
<reference evidence="3" key="2">
    <citation type="submission" date="2018-02" db="UniProtKB">
        <authorList>
            <consortium name="EnsemblPlants"/>
        </authorList>
    </citation>
    <scope>IDENTIFICATION</scope>
    <source>
        <strain evidence="3">Williams 82</strain>
    </source>
</reference>
<dbReference type="EMBL" id="CM000849">
    <property type="protein sequence ID" value="KRH07570.1"/>
    <property type="molecule type" value="Genomic_DNA"/>
</dbReference>
<dbReference type="AlphaFoldDB" id="A0A0R0FW25"/>
<feature type="region of interest" description="Disordered" evidence="1">
    <location>
        <begin position="120"/>
        <end position="143"/>
    </location>
</feature>
<accession>A0A0R0FW25</accession>
<evidence type="ECO:0000313" key="3">
    <source>
        <dbReference type="EnsemblPlants" id="KRH07570"/>
    </source>
</evidence>
<feature type="compositionally biased region" description="Basic and acidic residues" evidence="1">
    <location>
        <begin position="133"/>
        <end position="143"/>
    </location>
</feature>
<reference evidence="2 3" key="1">
    <citation type="journal article" date="2010" name="Nature">
        <title>Genome sequence of the palaeopolyploid soybean.</title>
        <authorList>
            <person name="Schmutz J."/>
            <person name="Cannon S.B."/>
            <person name="Schlueter J."/>
            <person name="Ma J."/>
            <person name="Mitros T."/>
            <person name="Nelson W."/>
            <person name="Hyten D.L."/>
            <person name="Song Q."/>
            <person name="Thelen J.J."/>
            <person name="Cheng J."/>
            <person name="Xu D."/>
            <person name="Hellsten U."/>
            <person name="May G.D."/>
            <person name="Yu Y."/>
            <person name="Sakurai T."/>
            <person name="Umezawa T."/>
            <person name="Bhattacharyya M.K."/>
            <person name="Sandhu D."/>
            <person name="Valliyodan B."/>
            <person name="Lindquist E."/>
            <person name="Peto M."/>
            <person name="Grant D."/>
            <person name="Shu S."/>
            <person name="Goodstein D."/>
            <person name="Barry K."/>
            <person name="Futrell-Griggs M."/>
            <person name="Abernathy B."/>
            <person name="Du J."/>
            <person name="Tian Z."/>
            <person name="Zhu L."/>
            <person name="Gill N."/>
            <person name="Joshi T."/>
            <person name="Libault M."/>
            <person name="Sethuraman A."/>
            <person name="Zhang X.-C."/>
            <person name="Shinozaki K."/>
            <person name="Nguyen H.T."/>
            <person name="Wing R.A."/>
            <person name="Cregan P."/>
            <person name="Specht J."/>
            <person name="Grimwood J."/>
            <person name="Rokhsar D."/>
            <person name="Stacey G."/>
            <person name="Shoemaker R.C."/>
            <person name="Jackson S.A."/>
        </authorList>
    </citation>
    <scope>NUCLEOTIDE SEQUENCE</scope>
    <source>
        <strain evidence="3">cv. Williams 82</strain>
        <tissue evidence="2">Callus</tissue>
    </source>
</reference>
<dbReference type="InParanoid" id="A0A0R0FW25"/>
<evidence type="ECO:0000313" key="4">
    <source>
        <dbReference type="Proteomes" id="UP000008827"/>
    </source>
</evidence>
<evidence type="ECO:0000313" key="2">
    <source>
        <dbReference type="EMBL" id="KRH07570.1"/>
    </source>
</evidence>
<sequence length="143" mass="16133">MQPNKKTATFLFHSHTPKKSTSCFVSWHTISLSQSHTKKKQQHKNRPSSSSHQKSQSQCHTQKKQQKKNSHTPHRTSSSPQARWQRRGAAQTKSQEVVGVVVGVAGRGLVVGVAGRNRRSQLRWRLGFSSQTQRDREGGELAR</sequence>
<name>A0A0R0FW25_SOYBN</name>
<organism evidence="2">
    <name type="scientific">Glycine max</name>
    <name type="common">Soybean</name>
    <name type="synonym">Glycine hispida</name>
    <dbReference type="NCBI Taxonomy" id="3847"/>
    <lineage>
        <taxon>Eukaryota</taxon>
        <taxon>Viridiplantae</taxon>
        <taxon>Streptophyta</taxon>
        <taxon>Embryophyta</taxon>
        <taxon>Tracheophyta</taxon>
        <taxon>Spermatophyta</taxon>
        <taxon>Magnoliopsida</taxon>
        <taxon>eudicotyledons</taxon>
        <taxon>Gunneridae</taxon>
        <taxon>Pentapetalae</taxon>
        <taxon>rosids</taxon>
        <taxon>fabids</taxon>
        <taxon>Fabales</taxon>
        <taxon>Fabaceae</taxon>
        <taxon>Papilionoideae</taxon>
        <taxon>50 kb inversion clade</taxon>
        <taxon>NPAAA clade</taxon>
        <taxon>indigoferoid/millettioid clade</taxon>
        <taxon>Phaseoleae</taxon>
        <taxon>Glycine</taxon>
        <taxon>Glycine subgen. Soja</taxon>
    </lineage>
</organism>
<feature type="region of interest" description="Disordered" evidence="1">
    <location>
        <begin position="32"/>
        <end position="98"/>
    </location>
</feature>